<dbReference type="PATRIC" id="fig|942150.3.peg.391"/>
<dbReference type="PRINTS" id="PR00040">
    <property type="entry name" value="HTHMERR"/>
</dbReference>
<evidence type="ECO:0000256" key="4">
    <source>
        <dbReference type="ARBA" id="ARBA00023163"/>
    </source>
</evidence>
<keyword evidence="4" id="KW-0804">Transcription</keyword>
<dbReference type="PANTHER" id="PTHR30204">
    <property type="entry name" value="REDOX-CYCLING DRUG-SENSING TRANSCRIPTIONAL ACTIVATOR SOXR"/>
    <property type="match status" value="1"/>
</dbReference>
<accession>A0A0R2MQ19</accession>
<evidence type="ECO:0000313" key="7">
    <source>
        <dbReference type="Proteomes" id="UP000051783"/>
    </source>
</evidence>
<dbReference type="PROSITE" id="PS50937">
    <property type="entry name" value="HTH_MERR_2"/>
    <property type="match status" value="1"/>
</dbReference>
<dbReference type="Gene3D" id="3.20.80.10">
    <property type="entry name" value="Regulatory factor, effector binding domain"/>
    <property type="match status" value="1"/>
</dbReference>
<dbReference type="AlphaFoldDB" id="A0A0R2MQ19"/>
<dbReference type="Pfam" id="PF13411">
    <property type="entry name" value="MerR_1"/>
    <property type="match status" value="1"/>
</dbReference>
<reference evidence="6 7" key="1">
    <citation type="journal article" date="2015" name="Genome Announc.">
        <title>Expanding the biotechnology potential of lactobacilli through comparative genomics of 213 strains and associated genera.</title>
        <authorList>
            <person name="Sun Z."/>
            <person name="Harris H.M."/>
            <person name="McCann A."/>
            <person name="Guo C."/>
            <person name="Argimon S."/>
            <person name="Zhang W."/>
            <person name="Yang X."/>
            <person name="Jeffery I.B."/>
            <person name="Cooney J.C."/>
            <person name="Kagawa T.F."/>
            <person name="Liu W."/>
            <person name="Song Y."/>
            <person name="Salvetti E."/>
            <person name="Wrobel A."/>
            <person name="Rasinkangas P."/>
            <person name="Parkhill J."/>
            <person name="Rea M.C."/>
            <person name="O'Sullivan O."/>
            <person name="Ritari J."/>
            <person name="Douillard F.P."/>
            <person name="Paul Ross R."/>
            <person name="Yang R."/>
            <person name="Briner A.E."/>
            <person name="Felis G.E."/>
            <person name="de Vos W.M."/>
            <person name="Barrangou R."/>
            <person name="Klaenhammer T.R."/>
            <person name="Caufield P.W."/>
            <person name="Cui Y."/>
            <person name="Zhang H."/>
            <person name="O'Toole P.W."/>
        </authorList>
    </citation>
    <scope>NUCLEOTIDE SEQUENCE [LARGE SCALE GENOMIC DNA]</scope>
    <source>
        <strain evidence="6 7">LMG 26013</strain>
    </source>
</reference>
<protein>
    <submittedName>
        <fullName evidence="6">Transcriptional regulator</fullName>
    </submittedName>
</protein>
<keyword evidence="1" id="KW-0678">Repressor</keyword>
<evidence type="ECO:0000256" key="3">
    <source>
        <dbReference type="ARBA" id="ARBA00023125"/>
    </source>
</evidence>
<sequence length="270" mass="30574">MLTIQKFAKLAGTTRRTLIFYDQKGLFQPKHVAENGYRYYDYDQLYELTFILELRRLGLSIAAIQQLNNDGQTASLDADLKTVLAKIDDQIDNLSLLKTTLQTRFDQVTPTGTVTKNQPFVTNVPATQFCRSRQSVACTEVEVAEIYADFYAQLGKLKLVNQQDSGFLTQLPQSEANDYPTASFCILKAVDARTDTGDLPLLQKPAGKYVSIDTTNDMKNICISLQILAEYIQKKQLKINDQLWQMNLDEQFTSKGASDLVRLQYQLQTV</sequence>
<evidence type="ECO:0000256" key="1">
    <source>
        <dbReference type="ARBA" id="ARBA00022491"/>
    </source>
</evidence>
<evidence type="ECO:0000259" key="5">
    <source>
        <dbReference type="PROSITE" id="PS50937"/>
    </source>
</evidence>
<dbReference type="STRING" id="942150.IV64_GL000384"/>
<feature type="domain" description="HTH merR-type" evidence="5">
    <location>
        <begin position="1"/>
        <end position="70"/>
    </location>
</feature>
<keyword evidence="3" id="KW-0238">DNA-binding</keyword>
<name>A0A0R2MQ19_9LACO</name>
<evidence type="ECO:0000256" key="2">
    <source>
        <dbReference type="ARBA" id="ARBA00023015"/>
    </source>
</evidence>
<dbReference type="PANTHER" id="PTHR30204:SF69">
    <property type="entry name" value="MERR-FAMILY TRANSCRIPTIONAL REGULATOR"/>
    <property type="match status" value="1"/>
</dbReference>
<proteinExistence type="predicted"/>
<dbReference type="RefSeq" id="WP_057705190.1">
    <property type="nucleotide sequence ID" value="NZ_JQCL01000006.1"/>
</dbReference>
<gene>
    <name evidence="6" type="ORF">IV64_GL000384</name>
</gene>
<keyword evidence="7" id="KW-1185">Reference proteome</keyword>
<dbReference type="GO" id="GO:0003677">
    <property type="term" value="F:DNA binding"/>
    <property type="evidence" value="ECO:0007669"/>
    <property type="project" value="UniProtKB-KW"/>
</dbReference>
<dbReference type="InterPro" id="IPR000551">
    <property type="entry name" value="MerR-type_HTH_dom"/>
</dbReference>
<organism evidence="6 7">
    <name type="scientific">Lactiplantibacillus xiangfangensis</name>
    <dbReference type="NCBI Taxonomy" id="942150"/>
    <lineage>
        <taxon>Bacteria</taxon>
        <taxon>Bacillati</taxon>
        <taxon>Bacillota</taxon>
        <taxon>Bacilli</taxon>
        <taxon>Lactobacillales</taxon>
        <taxon>Lactobacillaceae</taxon>
        <taxon>Lactiplantibacillus</taxon>
    </lineage>
</organism>
<dbReference type="Gene3D" id="1.10.1660.10">
    <property type="match status" value="1"/>
</dbReference>
<evidence type="ECO:0000313" key="6">
    <source>
        <dbReference type="EMBL" id="KRO14812.1"/>
    </source>
</evidence>
<keyword evidence="2" id="KW-0805">Transcription regulation</keyword>
<dbReference type="OrthoDB" id="9814833at2"/>
<dbReference type="InterPro" id="IPR011256">
    <property type="entry name" value="Reg_factor_effector_dom_sf"/>
</dbReference>
<dbReference type="SUPFAM" id="SSF46955">
    <property type="entry name" value="Putative DNA-binding domain"/>
    <property type="match status" value="1"/>
</dbReference>
<dbReference type="Proteomes" id="UP000051783">
    <property type="component" value="Unassembled WGS sequence"/>
</dbReference>
<dbReference type="InterPro" id="IPR009061">
    <property type="entry name" value="DNA-bd_dom_put_sf"/>
</dbReference>
<dbReference type="EMBL" id="JQCL01000006">
    <property type="protein sequence ID" value="KRO14812.1"/>
    <property type="molecule type" value="Genomic_DNA"/>
</dbReference>
<comment type="caution">
    <text evidence="6">The sequence shown here is derived from an EMBL/GenBank/DDBJ whole genome shotgun (WGS) entry which is preliminary data.</text>
</comment>
<dbReference type="GO" id="GO:0003700">
    <property type="term" value="F:DNA-binding transcription factor activity"/>
    <property type="evidence" value="ECO:0007669"/>
    <property type="project" value="InterPro"/>
</dbReference>
<dbReference type="SMART" id="SM00422">
    <property type="entry name" value="HTH_MERR"/>
    <property type="match status" value="1"/>
</dbReference>
<dbReference type="InterPro" id="IPR047057">
    <property type="entry name" value="MerR_fam"/>
</dbReference>